<dbReference type="EMBL" id="JAGMVJ010000009">
    <property type="protein sequence ID" value="KAH7087308.1"/>
    <property type="molecule type" value="Genomic_DNA"/>
</dbReference>
<dbReference type="OrthoDB" id="4521223at2759"/>
<comment type="caution">
    <text evidence="5">The sequence shown here is derived from an EMBL/GenBank/DDBJ whole genome shotgun (WGS) entry which is preliminary data.</text>
</comment>
<evidence type="ECO:0000256" key="1">
    <source>
        <dbReference type="ARBA" id="ARBA00004141"/>
    </source>
</evidence>
<evidence type="ECO:0000313" key="5">
    <source>
        <dbReference type="EMBL" id="KAH7087308.1"/>
    </source>
</evidence>
<dbReference type="Proteomes" id="UP000813461">
    <property type="component" value="Unassembled WGS sequence"/>
</dbReference>
<evidence type="ECO:0000313" key="6">
    <source>
        <dbReference type="Proteomes" id="UP000813461"/>
    </source>
</evidence>
<keyword evidence="2" id="KW-0812">Transmembrane</keyword>
<dbReference type="Pfam" id="PF04479">
    <property type="entry name" value="RTA1"/>
    <property type="match status" value="1"/>
</dbReference>
<dbReference type="InterPro" id="IPR007568">
    <property type="entry name" value="RTA1"/>
</dbReference>
<gene>
    <name evidence="5" type="ORF">FB567DRAFT_343229</name>
</gene>
<dbReference type="AlphaFoldDB" id="A0A8K0R5C0"/>
<name>A0A8K0R5C0_9PLEO</name>
<organism evidence="5 6">
    <name type="scientific">Paraphoma chrysanthemicola</name>
    <dbReference type="NCBI Taxonomy" id="798071"/>
    <lineage>
        <taxon>Eukaryota</taxon>
        <taxon>Fungi</taxon>
        <taxon>Dikarya</taxon>
        <taxon>Ascomycota</taxon>
        <taxon>Pezizomycotina</taxon>
        <taxon>Dothideomycetes</taxon>
        <taxon>Pleosporomycetidae</taxon>
        <taxon>Pleosporales</taxon>
        <taxon>Pleosporineae</taxon>
        <taxon>Phaeosphaeriaceae</taxon>
        <taxon>Paraphoma</taxon>
    </lineage>
</organism>
<reference evidence="5" key="1">
    <citation type="journal article" date="2021" name="Nat. Commun.">
        <title>Genetic determinants of endophytism in the Arabidopsis root mycobiome.</title>
        <authorList>
            <person name="Mesny F."/>
            <person name="Miyauchi S."/>
            <person name="Thiergart T."/>
            <person name="Pickel B."/>
            <person name="Atanasova L."/>
            <person name="Karlsson M."/>
            <person name="Huettel B."/>
            <person name="Barry K.W."/>
            <person name="Haridas S."/>
            <person name="Chen C."/>
            <person name="Bauer D."/>
            <person name="Andreopoulos W."/>
            <person name="Pangilinan J."/>
            <person name="LaButti K."/>
            <person name="Riley R."/>
            <person name="Lipzen A."/>
            <person name="Clum A."/>
            <person name="Drula E."/>
            <person name="Henrissat B."/>
            <person name="Kohler A."/>
            <person name="Grigoriev I.V."/>
            <person name="Martin F.M."/>
            <person name="Hacquard S."/>
        </authorList>
    </citation>
    <scope>NUCLEOTIDE SEQUENCE</scope>
    <source>
        <strain evidence="5">MPI-SDFR-AT-0120</strain>
    </source>
</reference>
<evidence type="ECO:0000256" key="4">
    <source>
        <dbReference type="ARBA" id="ARBA00023136"/>
    </source>
</evidence>
<sequence length="120" mass="13181">MLGRSTTFHAPALARFPVKYFVWIFFPCDIISLILQGVGGSRSASSSGSSQTGVNNAMAGLIFRYHARRLFSAFQRFPSPTVDFHTRTRFASSGCTVLHCFGASCTLCSRSLHLPCVRVE</sequence>
<evidence type="ECO:0000256" key="2">
    <source>
        <dbReference type="ARBA" id="ARBA00022692"/>
    </source>
</evidence>
<protein>
    <submittedName>
        <fullName evidence="5">Uncharacterized protein</fullName>
    </submittedName>
</protein>
<keyword evidence="3" id="KW-1133">Transmembrane helix</keyword>
<dbReference type="GO" id="GO:0016020">
    <property type="term" value="C:membrane"/>
    <property type="evidence" value="ECO:0007669"/>
    <property type="project" value="UniProtKB-SubCell"/>
</dbReference>
<comment type="subcellular location">
    <subcellularLocation>
        <location evidence="1">Membrane</location>
        <topology evidence="1">Multi-pass membrane protein</topology>
    </subcellularLocation>
</comment>
<accession>A0A8K0R5C0</accession>
<proteinExistence type="predicted"/>
<evidence type="ECO:0000256" key="3">
    <source>
        <dbReference type="ARBA" id="ARBA00022989"/>
    </source>
</evidence>
<keyword evidence="6" id="KW-1185">Reference proteome</keyword>
<keyword evidence="4" id="KW-0472">Membrane</keyword>